<dbReference type="RefSeq" id="WP_091341904.1">
    <property type="nucleotide sequence ID" value="NZ_FNRM01000003.1"/>
</dbReference>
<dbReference type="STRING" id="152573.SAMN04488051_103487"/>
<dbReference type="GO" id="GO:0006310">
    <property type="term" value="P:DNA recombination"/>
    <property type="evidence" value="ECO:0007669"/>
    <property type="project" value="UniProtKB-KW"/>
</dbReference>
<evidence type="ECO:0000256" key="2">
    <source>
        <dbReference type="ARBA" id="ARBA00011322"/>
    </source>
</evidence>
<dbReference type="GO" id="GO:0004519">
    <property type="term" value="F:endonuclease activity"/>
    <property type="evidence" value="ECO:0007669"/>
    <property type="project" value="UniProtKB-KW"/>
</dbReference>
<feature type="domain" description="Calcineurin-like phosphoesterase" evidence="8">
    <location>
        <begin position="1"/>
        <end position="99"/>
    </location>
</feature>
<dbReference type="Gene3D" id="3.60.21.10">
    <property type="match status" value="1"/>
</dbReference>
<dbReference type="InterPro" id="IPR050535">
    <property type="entry name" value="DNA_Repair-Maintenance_Comp"/>
</dbReference>
<dbReference type="GO" id="GO:0006260">
    <property type="term" value="P:DNA replication"/>
    <property type="evidence" value="ECO:0007669"/>
    <property type="project" value="UniProtKB-KW"/>
</dbReference>
<dbReference type="GO" id="GO:0008408">
    <property type="term" value="F:3'-5' exonuclease activity"/>
    <property type="evidence" value="ECO:0007669"/>
    <property type="project" value="InterPro"/>
</dbReference>
<dbReference type="EMBL" id="FNRM01000003">
    <property type="protein sequence ID" value="SEA50732.1"/>
    <property type="molecule type" value="Genomic_DNA"/>
</dbReference>
<dbReference type="Pfam" id="PF12320">
    <property type="entry name" value="SbcD_C"/>
    <property type="match status" value="1"/>
</dbReference>
<dbReference type="OrthoDB" id="9773856at2"/>
<dbReference type="InterPro" id="IPR041796">
    <property type="entry name" value="Mre11_N"/>
</dbReference>
<keyword evidence="6 7" id="KW-0269">Exonuclease</keyword>
<organism evidence="10 11">
    <name type="scientific">Alkalimonas amylolytica</name>
    <dbReference type="NCBI Taxonomy" id="152573"/>
    <lineage>
        <taxon>Bacteria</taxon>
        <taxon>Pseudomonadati</taxon>
        <taxon>Pseudomonadota</taxon>
        <taxon>Gammaproteobacteria</taxon>
        <taxon>Alkalimonas</taxon>
    </lineage>
</organism>
<dbReference type="Pfam" id="PF00149">
    <property type="entry name" value="Metallophos"/>
    <property type="match status" value="1"/>
</dbReference>
<accession>A0A1H4BSB9</accession>
<evidence type="ECO:0000256" key="1">
    <source>
        <dbReference type="ARBA" id="ARBA00010555"/>
    </source>
</evidence>
<comment type="similarity">
    <text evidence="1 7">Belongs to the SbcD family.</text>
</comment>
<comment type="function">
    <text evidence="7">SbcCD cleaves DNA hairpin structures. These structures can inhibit DNA replication and are intermediates in certain DNA recombination reactions. The complex acts as a 3'-&gt;5' double strand exonuclease that can open hairpins. It also has a 5' single-strand endonuclease activity.</text>
</comment>
<name>A0A1H4BSB9_ALKAM</name>
<gene>
    <name evidence="7" type="primary">sbcD</name>
    <name evidence="10" type="ORF">SAMN04488051_103487</name>
</gene>
<dbReference type="SUPFAM" id="SSF56300">
    <property type="entry name" value="Metallo-dependent phosphatases"/>
    <property type="match status" value="1"/>
</dbReference>
<evidence type="ECO:0000313" key="10">
    <source>
        <dbReference type="EMBL" id="SEA50732.1"/>
    </source>
</evidence>
<evidence type="ECO:0000313" key="11">
    <source>
        <dbReference type="Proteomes" id="UP000198773"/>
    </source>
</evidence>
<evidence type="ECO:0000259" key="9">
    <source>
        <dbReference type="Pfam" id="PF12320"/>
    </source>
</evidence>
<evidence type="ECO:0000256" key="3">
    <source>
        <dbReference type="ARBA" id="ARBA00013365"/>
    </source>
</evidence>
<dbReference type="NCBIfam" id="TIGR00619">
    <property type="entry name" value="sbcd"/>
    <property type="match status" value="1"/>
</dbReference>
<dbReference type="Proteomes" id="UP000198773">
    <property type="component" value="Unassembled WGS sequence"/>
</dbReference>
<keyword evidence="7" id="KW-0235">DNA replication</keyword>
<dbReference type="InterPro" id="IPR029052">
    <property type="entry name" value="Metallo-depent_PP-like"/>
</dbReference>
<evidence type="ECO:0000256" key="5">
    <source>
        <dbReference type="ARBA" id="ARBA00022801"/>
    </source>
</evidence>
<dbReference type="InterPro" id="IPR026843">
    <property type="entry name" value="SbcD_C"/>
</dbReference>
<proteinExistence type="inferred from homology"/>
<evidence type="ECO:0000259" key="8">
    <source>
        <dbReference type="Pfam" id="PF00149"/>
    </source>
</evidence>
<keyword evidence="4 7" id="KW-0540">Nuclease</keyword>
<keyword evidence="7" id="KW-0233">DNA recombination</keyword>
<keyword evidence="5 7" id="KW-0378">Hydrolase</keyword>
<dbReference type="InterPro" id="IPR004843">
    <property type="entry name" value="Calcineurin-like_PHP"/>
</dbReference>
<comment type="subunit">
    <text evidence="2 7">Heterodimer of SbcC and SbcD.</text>
</comment>
<dbReference type="CDD" id="cd00840">
    <property type="entry name" value="MPP_Mre11_N"/>
    <property type="match status" value="1"/>
</dbReference>
<feature type="domain" description="Nuclease SbcCD subunit D C-terminal" evidence="9">
    <location>
        <begin position="281"/>
        <end position="383"/>
    </location>
</feature>
<dbReference type="Gene3D" id="3.30.160.720">
    <property type="match status" value="1"/>
</dbReference>
<reference evidence="10 11" key="1">
    <citation type="submission" date="2016-10" db="EMBL/GenBank/DDBJ databases">
        <authorList>
            <person name="de Groot N.N."/>
        </authorList>
    </citation>
    <scope>NUCLEOTIDE SEQUENCE [LARGE SCALE GENOMIC DNA]</scope>
    <source>
        <strain evidence="10 11">CGMCC 1.3430</strain>
    </source>
</reference>
<dbReference type="PANTHER" id="PTHR30337:SF0">
    <property type="entry name" value="NUCLEASE SBCCD SUBUNIT D"/>
    <property type="match status" value="1"/>
</dbReference>
<sequence>MKIIHTSDWHLGQSFFTKSRKAEHQAFLHWLLDQAEQQQVDAILVAGDVFDTGTPPSYARELYNEFVVSCNRLGVCLVVLAGNHDSVSVLNESRQLLACLNTYVVASVTDEPAQQLLTLPKRDGSPGALLCAVPFVRPRDVLQSQAGDSGLAKRQALGEAIQQHYQQLYQLAVHKRTELALALPIIASGHLSAVGVSQSESVRDIYIGTLDGFAADAFPPADYIALGHIHRSQIVGKKPHIRYSGSPIPLSFDELGSAKQVLLVQFSKDQLDKVTPLEVPRFQPMALLKGNLSQLEQQLADYPASTGLAETDRVTWLSIEVALDDYLSDLQQRIQALCADKAVEVLQLRRARTARRQALEQQQKETLSELTPKEVFARRLELESFDDDTAKARKERLEQLFQQMLAEVQAGETSA</sequence>
<evidence type="ECO:0000256" key="6">
    <source>
        <dbReference type="ARBA" id="ARBA00022839"/>
    </source>
</evidence>
<dbReference type="NCBIfam" id="NF008206">
    <property type="entry name" value="PRK10966.1"/>
    <property type="match status" value="1"/>
</dbReference>
<keyword evidence="11" id="KW-1185">Reference proteome</keyword>
<protein>
    <recommendedName>
        <fullName evidence="3 7">Nuclease SbcCD subunit D</fullName>
    </recommendedName>
</protein>
<evidence type="ECO:0000256" key="4">
    <source>
        <dbReference type="ARBA" id="ARBA00022722"/>
    </source>
</evidence>
<dbReference type="AlphaFoldDB" id="A0A1H4BSB9"/>
<dbReference type="PANTHER" id="PTHR30337">
    <property type="entry name" value="COMPONENT OF ATP-DEPENDENT DSDNA EXONUCLEASE"/>
    <property type="match status" value="1"/>
</dbReference>
<keyword evidence="7" id="KW-0255">Endonuclease</keyword>
<dbReference type="InterPro" id="IPR004593">
    <property type="entry name" value="SbcD"/>
</dbReference>
<evidence type="ECO:0000256" key="7">
    <source>
        <dbReference type="RuleBase" id="RU363069"/>
    </source>
</evidence>